<keyword evidence="7" id="KW-0067">ATP-binding</keyword>
<dbReference type="eggNOG" id="KOG2750">
    <property type="taxonomic scope" value="Eukaryota"/>
</dbReference>
<evidence type="ECO:0000256" key="4">
    <source>
        <dbReference type="ARBA" id="ARBA00022679"/>
    </source>
</evidence>
<dbReference type="InterPro" id="IPR032319">
    <property type="entry name" value="CLP1_P"/>
</dbReference>
<dbReference type="InParanoid" id="K0KSB1"/>
<keyword evidence="5" id="KW-0547">Nucleotide-binding</keyword>
<dbReference type="Pfam" id="PF16575">
    <property type="entry name" value="CLP1_P"/>
    <property type="match status" value="1"/>
</dbReference>
<comment type="similarity">
    <text evidence="1">Belongs to the Clp1 family. NOL9/GRC3 subfamily.</text>
</comment>
<evidence type="ECO:0000256" key="6">
    <source>
        <dbReference type="ARBA" id="ARBA00022777"/>
    </source>
</evidence>
<organism evidence="9 10">
    <name type="scientific">Wickerhamomyces ciferrii (strain ATCC 14091 / BCRC 22168 / CBS 111 / JCM 3599 / NBRC 0793 / NRRL Y-1031 F-60-10)</name>
    <name type="common">Yeast</name>
    <name type="synonym">Pichia ciferrii</name>
    <dbReference type="NCBI Taxonomy" id="1206466"/>
    <lineage>
        <taxon>Eukaryota</taxon>
        <taxon>Fungi</taxon>
        <taxon>Dikarya</taxon>
        <taxon>Ascomycota</taxon>
        <taxon>Saccharomycotina</taxon>
        <taxon>Saccharomycetes</taxon>
        <taxon>Phaffomycetales</taxon>
        <taxon>Wickerhamomycetaceae</taxon>
        <taxon>Wickerhamomyces</taxon>
    </lineage>
</organism>
<dbReference type="PANTHER" id="PTHR12755:SF3">
    <property type="entry name" value="POLYNUCLEOTIDE 5'-HYDROXYL-KINASE NOL9"/>
    <property type="match status" value="1"/>
</dbReference>
<keyword evidence="4" id="KW-0808">Transferase</keyword>
<gene>
    <name evidence="9" type="ORF">BN7_4461</name>
</gene>
<evidence type="ECO:0000256" key="5">
    <source>
        <dbReference type="ARBA" id="ARBA00022741"/>
    </source>
</evidence>
<dbReference type="FunCoup" id="K0KSB1">
    <property type="interactions" value="163"/>
</dbReference>
<dbReference type="InterPro" id="IPR027417">
    <property type="entry name" value="P-loop_NTPase"/>
</dbReference>
<protein>
    <recommendedName>
        <fullName evidence="3">Polynucleotide 5'-hydroxyl-kinase GRC3</fullName>
    </recommendedName>
    <alternativeName>
        <fullName evidence="2">Polynucleotide 5'-hydroxyl-kinase grc3</fullName>
    </alternativeName>
</protein>
<dbReference type="GO" id="GO:0005524">
    <property type="term" value="F:ATP binding"/>
    <property type="evidence" value="ECO:0007669"/>
    <property type="project" value="UniProtKB-KW"/>
</dbReference>
<dbReference type="Gene3D" id="3.40.50.300">
    <property type="entry name" value="P-loop containing nucleotide triphosphate hydrolases"/>
    <property type="match status" value="1"/>
</dbReference>
<evidence type="ECO:0000259" key="8">
    <source>
        <dbReference type="Pfam" id="PF16575"/>
    </source>
</evidence>
<keyword evidence="10" id="KW-1185">Reference proteome</keyword>
<evidence type="ECO:0000313" key="9">
    <source>
        <dbReference type="EMBL" id="CCH44892.1"/>
    </source>
</evidence>
<evidence type="ECO:0000256" key="2">
    <source>
        <dbReference type="ARBA" id="ARBA00018706"/>
    </source>
</evidence>
<dbReference type="GO" id="GO:0051731">
    <property type="term" value="F:polynucleotide 5'-hydroxyl-kinase activity"/>
    <property type="evidence" value="ECO:0007669"/>
    <property type="project" value="InterPro"/>
</dbReference>
<accession>K0KSB1</accession>
<feature type="domain" description="Clp1 P-loop" evidence="8">
    <location>
        <begin position="249"/>
        <end position="439"/>
    </location>
</feature>
<dbReference type="PANTHER" id="PTHR12755">
    <property type="entry name" value="CLEAVAGE/POLYADENYLATION FACTOR IA SUBUNIT CLP1P"/>
    <property type="match status" value="1"/>
</dbReference>
<evidence type="ECO:0000256" key="1">
    <source>
        <dbReference type="ARBA" id="ARBA00011003"/>
    </source>
</evidence>
<dbReference type="InterPro" id="IPR045116">
    <property type="entry name" value="Clp1/Grc3"/>
</dbReference>
<proteinExistence type="inferred from homology"/>
<dbReference type="AlphaFoldDB" id="K0KSB1"/>
<evidence type="ECO:0000256" key="3">
    <source>
        <dbReference type="ARBA" id="ARBA00019824"/>
    </source>
</evidence>
<name>K0KSB1_WICCF</name>
<dbReference type="GO" id="GO:0000448">
    <property type="term" value="P:cleavage in ITS2 between 5.8S rRNA and LSU-rRNA of tricistronic rRNA transcript (SSU-rRNA, 5.8S rRNA, LSU-rRNA)"/>
    <property type="evidence" value="ECO:0007669"/>
    <property type="project" value="TreeGrafter"/>
</dbReference>
<dbReference type="SUPFAM" id="SSF52540">
    <property type="entry name" value="P-loop containing nucleoside triphosphate hydrolases"/>
    <property type="match status" value="1"/>
</dbReference>
<evidence type="ECO:0000313" key="10">
    <source>
        <dbReference type="Proteomes" id="UP000009328"/>
    </source>
</evidence>
<sequence>MDNDIPIYEVNSSDEDIIDEEQDQIPSTPLETPFIRSLQTTPIPGFQPPQPQQQSKYLCSNFIPNDDNTIFGNDYVIFGLKNNQNLIIKGQFKLQIQRGAIKIDHLVYHSSPKSFNFINSNANSLPLISATQVLDRSKVSDELNEENKHLFTSDYKSVIKITNFKTGLENIGTICPILKNLIWNFNNLSNDDLKTYNDFEIAFHDYSFFPIIKPDNTITITNHKNWTETLENLSNLHAKGSILKILIIGSKNSGKSTLLRLLLQNFLQVNNETPVNYLDLDPGQCEFSKPDSISLNKFEIPQMGNHLSITSPQCQFNHYIGFGSPKDQPTRYNALVRDLINKYNKDGGIKNESLLINTPGWIKGYGTTLTNSLIEQLEPTHIIYLNNGSAPDLDDLKIDETKTELIPLLGNYINNSNVSSVSKYSSSQLRLFKTLAYLHKSQDFKFDFTPLLFKPPLQISYGKSGIKGVSILGLNDIHPNDLKDCLEGTIVALHTIDYEVLNNVSKTNNDNLPILNSKNLLNNSSSDSLFFKSLVLIHSINEKEKLINLYIPSFEKIDKKDNEEFILIRGRTETPIWELASNQIQKEFKKETNLPFVTFDKTSIHDKVWKVRKNVQRRGQQ</sequence>
<dbReference type="GO" id="GO:0005634">
    <property type="term" value="C:nucleus"/>
    <property type="evidence" value="ECO:0007669"/>
    <property type="project" value="TreeGrafter"/>
</dbReference>
<dbReference type="Proteomes" id="UP000009328">
    <property type="component" value="Unassembled WGS sequence"/>
</dbReference>
<dbReference type="HOGENOM" id="CLU_010345_1_1_1"/>
<dbReference type="EMBL" id="CAIF01000164">
    <property type="protein sequence ID" value="CCH44892.1"/>
    <property type="molecule type" value="Genomic_DNA"/>
</dbReference>
<comment type="caution">
    <text evidence="9">The sequence shown here is derived from an EMBL/GenBank/DDBJ whole genome shotgun (WGS) entry which is preliminary data.</text>
</comment>
<evidence type="ECO:0000256" key="7">
    <source>
        <dbReference type="ARBA" id="ARBA00022840"/>
    </source>
</evidence>
<reference evidence="9 10" key="1">
    <citation type="journal article" date="2012" name="Eukaryot. Cell">
        <title>Draft genome sequence of Wickerhamomyces ciferrii NRRL Y-1031 F-60-10.</title>
        <authorList>
            <person name="Schneider J."/>
            <person name="Andrea H."/>
            <person name="Blom J."/>
            <person name="Jaenicke S."/>
            <person name="Ruckert C."/>
            <person name="Schorsch C."/>
            <person name="Szczepanowski R."/>
            <person name="Farwick M."/>
            <person name="Goesmann A."/>
            <person name="Puhler A."/>
            <person name="Schaffer S."/>
            <person name="Tauch A."/>
            <person name="Kohler T."/>
            <person name="Brinkrolf K."/>
        </authorList>
    </citation>
    <scope>NUCLEOTIDE SEQUENCE [LARGE SCALE GENOMIC DNA]</scope>
    <source>
        <strain evidence="10">ATCC 14091 / BCRC 22168 / CBS 111 / JCM 3599 / NBRC 0793 / NRRL Y-1031 F-60-10</strain>
    </source>
</reference>
<keyword evidence="6" id="KW-0418">Kinase</keyword>
<dbReference type="STRING" id="1206466.K0KSB1"/>